<evidence type="ECO:0000313" key="2">
    <source>
        <dbReference type="Proteomes" id="UP000275267"/>
    </source>
</evidence>
<name>A0A3L6T0U3_PANMI</name>
<dbReference type="EMBL" id="PQIB02000003">
    <property type="protein sequence ID" value="RLN29415.1"/>
    <property type="molecule type" value="Genomic_DNA"/>
</dbReference>
<dbReference type="Proteomes" id="UP000275267">
    <property type="component" value="Unassembled WGS sequence"/>
</dbReference>
<protein>
    <submittedName>
        <fullName evidence="1">WRKY transcription factor 57</fullName>
    </submittedName>
</protein>
<comment type="caution">
    <text evidence="1">The sequence shown here is derived from an EMBL/GenBank/DDBJ whole genome shotgun (WGS) entry which is preliminary data.</text>
</comment>
<proteinExistence type="predicted"/>
<dbReference type="AlphaFoldDB" id="A0A3L6T0U3"/>
<evidence type="ECO:0000313" key="1">
    <source>
        <dbReference type="EMBL" id="RLN29415.1"/>
    </source>
</evidence>
<reference evidence="2" key="1">
    <citation type="journal article" date="2019" name="Nat. Commun.">
        <title>The genome of broomcorn millet.</title>
        <authorList>
            <person name="Zou C."/>
            <person name="Miki D."/>
            <person name="Li D."/>
            <person name="Tang Q."/>
            <person name="Xiao L."/>
            <person name="Rajput S."/>
            <person name="Deng P."/>
            <person name="Jia W."/>
            <person name="Huang R."/>
            <person name="Zhang M."/>
            <person name="Sun Y."/>
            <person name="Hu J."/>
            <person name="Fu X."/>
            <person name="Schnable P.S."/>
            <person name="Li F."/>
            <person name="Zhang H."/>
            <person name="Feng B."/>
            <person name="Zhu X."/>
            <person name="Liu R."/>
            <person name="Schnable J.C."/>
            <person name="Zhu J.-K."/>
            <person name="Zhang H."/>
        </authorList>
    </citation>
    <scope>NUCLEOTIDE SEQUENCE [LARGE SCALE GENOMIC DNA]</scope>
</reference>
<dbReference type="STRING" id="4540.A0A3L6T0U3"/>
<gene>
    <name evidence="1" type="ORF">C2845_PM05G27890</name>
</gene>
<sequence>MAPRAAPTCCCGVHSLDTREATRLSGRHAGPCLHDRPRRRRLELGRNGRSPQREAAAAVPRDIRPAAPVVRSCGVVASVSMSRCNLLASRVISPASLLNRGGGGGAYAAAPRLGFRPDPRAMIDDYAHATRVTPGSLLLPPGGGLLPAPRLLQEHRRSSSHLAAYGGVLNFIPSETGSEHA</sequence>
<organism evidence="1 2">
    <name type="scientific">Panicum miliaceum</name>
    <name type="common">Proso millet</name>
    <name type="synonym">Broomcorn millet</name>
    <dbReference type="NCBI Taxonomy" id="4540"/>
    <lineage>
        <taxon>Eukaryota</taxon>
        <taxon>Viridiplantae</taxon>
        <taxon>Streptophyta</taxon>
        <taxon>Embryophyta</taxon>
        <taxon>Tracheophyta</taxon>
        <taxon>Spermatophyta</taxon>
        <taxon>Magnoliopsida</taxon>
        <taxon>Liliopsida</taxon>
        <taxon>Poales</taxon>
        <taxon>Poaceae</taxon>
        <taxon>PACMAD clade</taxon>
        <taxon>Panicoideae</taxon>
        <taxon>Panicodae</taxon>
        <taxon>Paniceae</taxon>
        <taxon>Panicinae</taxon>
        <taxon>Panicum</taxon>
        <taxon>Panicum sect. Panicum</taxon>
    </lineage>
</organism>
<accession>A0A3L6T0U3</accession>
<keyword evidence="2" id="KW-1185">Reference proteome</keyword>